<proteinExistence type="predicted"/>
<dbReference type="EMBL" id="JAXAVV010000013">
    <property type="protein sequence ID" value="MDX8052878.1"/>
    <property type="molecule type" value="Genomic_DNA"/>
</dbReference>
<sequence length="165" mass="17190">MSRAVVFFLQALLAFAVLGGLFAQVAVIPATAANEVDLFPPYESVRVPFVVSAIVFVACLQVLAVALGGMLHRAGEGTVFESGALVWTNIAIGAIAAGAVVLAWLFVYVTFTEIPSPADGMEVLGLWMGSAVGTIAAIGVALLVVVGRQWLGRAIVQRAELEHVV</sequence>
<keyword evidence="1" id="KW-0472">Membrane</keyword>
<accession>A0ABU4TX31</accession>
<dbReference type="RefSeq" id="WP_319986730.1">
    <property type="nucleotide sequence ID" value="NZ_JAXAVV010000013.1"/>
</dbReference>
<comment type="caution">
    <text evidence="2">The sequence shown here is derived from an EMBL/GenBank/DDBJ whole genome shotgun (WGS) entry which is preliminary data.</text>
</comment>
<reference evidence="2 3" key="1">
    <citation type="submission" date="2023-11" db="EMBL/GenBank/DDBJ databases">
        <title>Lentzea sokolovensis, sp. nov., Lentzea kristufkii, sp. nov., and Lentzea miocenensis, sp. nov., rare actinobacteria from Sokolov Coal Basin, Miocene lacustrine sediment, Czech Republic.</title>
        <authorList>
            <person name="Lara A."/>
            <person name="Kotroba L."/>
            <person name="Nouioui I."/>
            <person name="Neumann-Schaal M."/>
            <person name="Mast Y."/>
            <person name="Chronakova A."/>
        </authorList>
    </citation>
    <scope>NUCLEOTIDE SEQUENCE [LARGE SCALE GENOMIC DNA]</scope>
    <source>
        <strain evidence="2 3">BCCO 10_0798</strain>
    </source>
</reference>
<keyword evidence="1" id="KW-0812">Transmembrane</keyword>
<feature type="transmembrane region" description="Helical" evidence="1">
    <location>
        <begin position="84"/>
        <end position="106"/>
    </location>
</feature>
<evidence type="ECO:0000313" key="2">
    <source>
        <dbReference type="EMBL" id="MDX8052878.1"/>
    </source>
</evidence>
<keyword evidence="1" id="KW-1133">Transmembrane helix</keyword>
<evidence type="ECO:0000313" key="3">
    <source>
        <dbReference type="Proteomes" id="UP001271792"/>
    </source>
</evidence>
<feature type="transmembrane region" description="Helical" evidence="1">
    <location>
        <begin position="49"/>
        <end position="72"/>
    </location>
</feature>
<gene>
    <name evidence="2" type="ORF">SK571_26170</name>
</gene>
<dbReference type="Proteomes" id="UP001271792">
    <property type="component" value="Unassembled WGS sequence"/>
</dbReference>
<feature type="transmembrane region" description="Helical" evidence="1">
    <location>
        <begin position="126"/>
        <end position="146"/>
    </location>
</feature>
<keyword evidence="3" id="KW-1185">Reference proteome</keyword>
<protein>
    <submittedName>
        <fullName evidence="2">DUF2975 domain-containing protein</fullName>
    </submittedName>
</protein>
<reference evidence="2 3" key="2">
    <citation type="submission" date="2023-11" db="EMBL/GenBank/DDBJ databases">
        <authorList>
            <person name="Lara A.C."/>
            <person name="Chronakova A."/>
        </authorList>
    </citation>
    <scope>NUCLEOTIDE SEQUENCE [LARGE SCALE GENOMIC DNA]</scope>
    <source>
        <strain evidence="2 3">BCCO 10_0798</strain>
    </source>
</reference>
<dbReference type="InterPro" id="IPR021354">
    <property type="entry name" value="DUF2975"/>
</dbReference>
<name>A0ABU4TX31_9PSEU</name>
<organism evidence="2 3">
    <name type="scientific">Lentzea kristufekii</name>
    <dbReference type="NCBI Taxonomy" id="3095430"/>
    <lineage>
        <taxon>Bacteria</taxon>
        <taxon>Bacillati</taxon>
        <taxon>Actinomycetota</taxon>
        <taxon>Actinomycetes</taxon>
        <taxon>Pseudonocardiales</taxon>
        <taxon>Pseudonocardiaceae</taxon>
        <taxon>Lentzea</taxon>
    </lineage>
</organism>
<dbReference type="Pfam" id="PF11188">
    <property type="entry name" value="DUF2975"/>
    <property type="match status" value="1"/>
</dbReference>
<evidence type="ECO:0000256" key="1">
    <source>
        <dbReference type="SAM" id="Phobius"/>
    </source>
</evidence>